<accession>A0A1X7VFE2</accession>
<dbReference type="InterPro" id="IPR032675">
    <property type="entry name" value="LRR_dom_sf"/>
</dbReference>
<dbReference type="OrthoDB" id="6125719at2759"/>
<proteinExistence type="predicted"/>
<dbReference type="EnsemblMetazoa" id="Aqu2.1.38698_001">
    <property type="protein sequence ID" value="Aqu2.1.38698_001"/>
    <property type="gene ID" value="Aqu2.1.38698"/>
</dbReference>
<reference evidence="1" key="1">
    <citation type="submission" date="2017-05" db="UniProtKB">
        <authorList>
            <consortium name="EnsemblMetazoa"/>
        </authorList>
    </citation>
    <scope>IDENTIFICATION</scope>
</reference>
<dbReference type="InParanoid" id="A0A1X7VFE2"/>
<name>A0A1X7VFE2_AMPQE</name>
<protein>
    <recommendedName>
        <fullName evidence="2">F-box domain-containing protein</fullName>
    </recommendedName>
</protein>
<organism evidence="1">
    <name type="scientific">Amphimedon queenslandica</name>
    <name type="common">Sponge</name>
    <dbReference type="NCBI Taxonomy" id="400682"/>
    <lineage>
        <taxon>Eukaryota</taxon>
        <taxon>Metazoa</taxon>
        <taxon>Porifera</taxon>
        <taxon>Demospongiae</taxon>
        <taxon>Heteroscleromorpha</taxon>
        <taxon>Haplosclerida</taxon>
        <taxon>Niphatidae</taxon>
        <taxon>Amphimedon</taxon>
    </lineage>
</organism>
<evidence type="ECO:0008006" key="2">
    <source>
        <dbReference type="Google" id="ProtNLM"/>
    </source>
</evidence>
<dbReference type="SUPFAM" id="SSF52058">
    <property type="entry name" value="L domain-like"/>
    <property type="match status" value="1"/>
</dbReference>
<dbReference type="AlphaFoldDB" id="A0A1X7VFE2"/>
<evidence type="ECO:0000313" key="1">
    <source>
        <dbReference type="EnsemblMetazoa" id="Aqu2.1.38698_001"/>
    </source>
</evidence>
<sequence>MSLRLVNRRLYMICSDPFLWRNVVIDDAYKTNAPFIKSALQTCGPHVQSLSLRGLLRFSAYQQMILTCKNIHTLNLYGVQIYVDALEELHSDLHHLQFLSLSYIDQFPFSSDRFFIIFAKLKKVVLIYNAFEPKKLLEKWFLNNCLPQIFILVVSAHGKGYWSRNIRHLPNITHSAYFAAYGNFRRPLDFDFYNVPEYSLEIGPNSSESVAVTANGNLMITMKDFITPTSDGVRQRYAVFKDEAVTPGLSVYNSRYGANITVLGFSSVTVSLESFRMIVKETPNVLEVSLKGSIISDSLDAYMVPLSVHCLKLRGLDVSRFSTSSRDSINPYMEDFWNLLSKMKYLEHLSVKCCSFSPLNSNSQHNRRSARVPTDRELVVKERVIGHIKRMTRLKSLYVIETIETEKLDYFISQHLLSMISNLESLLYLEINISYTANIALLNSCNINIVQGLERILQKCQKLSYLVIDFAPVKAIRLPVDPALYGNLTHLSLGCQHGLMPVEFGSALAINSKKKLKHLLLEHQYDSIEKNVLDKIREGNFITFNEQIEKYFSIREISKSKKWGKLPLLEFYRGEFPILH</sequence>
<dbReference type="Gene3D" id="3.80.10.10">
    <property type="entry name" value="Ribonuclease Inhibitor"/>
    <property type="match status" value="2"/>
</dbReference>